<evidence type="ECO:0000256" key="3">
    <source>
        <dbReference type="ARBA" id="ARBA00007898"/>
    </source>
</evidence>
<proteinExistence type="inferred from homology"/>
<evidence type="ECO:0000313" key="13">
    <source>
        <dbReference type="EMBL" id="MFD2277362.1"/>
    </source>
</evidence>
<gene>
    <name evidence="13" type="ORF">ACFSQZ_12850</name>
</gene>
<dbReference type="InterPro" id="IPR012338">
    <property type="entry name" value="Beta-lactam/transpept-like"/>
</dbReference>
<evidence type="ECO:0000259" key="12">
    <source>
        <dbReference type="Pfam" id="PF03717"/>
    </source>
</evidence>
<dbReference type="Proteomes" id="UP001597297">
    <property type="component" value="Unassembled WGS sequence"/>
</dbReference>
<keyword evidence="7" id="KW-0378">Hydrolase</keyword>
<dbReference type="PANTHER" id="PTHR30627">
    <property type="entry name" value="PEPTIDOGLYCAN D,D-TRANSPEPTIDASE"/>
    <property type="match status" value="1"/>
</dbReference>
<dbReference type="Pfam" id="PF00905">
    <property type="entry name" value="Transpeptidase"/>
    <property type="match status" value="1"/>
</dbReference>
<evidence type="ECO:0000256" key="9">
    <source>
        <dbReference type="ARBA" id="ARBA00023251"/>
    </source>
</evidence>
<comment type="catalytic activity">
    <reaction evidence="1">
        <text>a beta-lactam + H2O = a substituted beta-amino acid</text>
        <dbReference type="Rhea" id="RHEA:20401"/>
        <dbReference type="ChEBI" id="CHEBI:15377"/>
        <dbReference type="ChEBI" id="CHEBI:35627"/>
        <dbReference type="ChEBI" id="CHEBI:140347"/>
        <dbReference type="EC" id="3.5.2.6"/>
    </reaction>
</comment>
<keyword evidence="5" id="KW-0645">Protease</keyword>
<dbReference type="Gene3D" id="3.90.1310.10">
    <property type="entry name" value="Penicillin-binding protein 2a (Domain 2)"/>
    <property type="match status" value="1"/>
</dbReference>
<organism evidence="13 14">
    <name type="scientific">Rubritalea spongiae</name>
    <dbReference type="NCBI Taxonomy" id="430797"/>
    <lineage>
        <taxon>Bacteria</taxon>
        <taxon>Pseudomonadati</taxon>
        <taxon>Verrucomicrobiota</taxon>
        <taxon>Verrucomicrobiia</taxon>
        <taxon>Verrucomicrobiales</taxon>
        <taxon>Rubritaleaceae</taxon>
        <taxon>Rubritalea</taxon>
    </lineage>
</organism>
<evidence type="ECO:0000256" key="10">
    <source>
        <dbReference type="SAM" id="MobiDB-lite"/>
    </source>
</evidence>
<dbReference type="InterPro" id="IPR050515">
    <property type="entry name" value="Beta-lactam/transpept"/>
</dbReference>
<dbReference type="EMBL" id="JBHUJC010000041">
    <property type="protein sequence ID" value="MFD2277362.1"/>
    <property type="molecule type" value="Genomic_DNA"/>
</dbReference>
<dbReference type="InterPro" id="IPR001460">
    <property type="entry name" value="PCN-bd_Tpept"/>
</dbReference>
<reference evidence="14" key="1">
    <citation type="journal article" date="2019" name="Int. J. Syst. Evol. Microbiol.">
        <title>The Global Catalogue of Microorganisms (GCM) 10K type strain sequencing project: providing services to taxonomists for standard genome sequencing and annotation.</title>
        <authorList>
            <consortium name="The Broad Institute Genomics Platform"/>
            <consortium name="The Broad Institute Genome Sequencing Center for Infectious Disease"/>
            <person name="Wu L."/>
            <person name="Ma J."/>
        </authorList>
    </citation>
    <scope>NUCLEOTIDE SEQUENCE [LARGE SCALE GENOMIC DNA]</scope>
    <source>
        <strain evidence="14">JCM 16545</strain>
    </source>
</reference>
<dbReference type="RefSeq" id="WP_377093852.1">
    <property type="nucleotide sequence ID" value="NZ_JBHSJM010000001.1"/>
</dbReference>
<keyword evidence="5" id="KW-0121">Carboxypeptidase</keyword>
<evidence type="ECO:0000313" key="14">
    <source>
        <dbReference type="Proteomes" id="UP001597297"/>
    </source>
</evidence>
<evidence type="ECO:0000256" key="2">
    <source>
        <dbReference type="ARBA" id="ARBA00004370"/>
    </source>
</evidence>
<comment type="caution">
    <text evidence="13">The sequence shown here is derived from an EMBL/GenBank/DDBJ whole genome shotgun (WGS) entry which is preliminary data.</text>
</comment>
<dbReference type="PANTHER" id="PTHR30627:SF6">
    <property type="entry name" value="BETA-LACTAMASE YBXI-RELATED"/>
    <property type="match status" value="1"/>
</dbReference>
<sequence>MSSLLHAQRSEALRELEAQLGKSTSTPVLNTENAEPATIKTTALETKSDVEAISELDAPVQRSADQADIYTRPDARTMTLSIPALRGQILDRYGNPLAQNKVVWYPALQYQQFVNADKEFVIAWARERINKANEIFEINWEVKDEDLWQHYRQRRWLPMPFTHVVEEERKKQLESQLIDGLILHPIYQRYYPQKETAAHLIGYVGSKGKLEKGPINYGDPLFEYTEGRAGFEKLYDKELTGVPGLLKLQYDSSGAEVLREQKRAPRQGGSVVTTLDLEWQKRAESVLREHAHRGALVLIDVRTGELVAMASLPSYDLNTFVPFISTDDYNALRENEDAPLFARAYQAEYPPASTFKAVVALSALQHQVIDRTTQINTPAFIQLGKHKMWNWSKEPEGYMDVVKGLYRSNNPFFIQVGIATRPENLVQTAAQLGYGKKTGLPLVGERPGRLPDDEYMMRTQGRRIKDGDTANMSIGQGVLLATPLQVAQGMAGIANGGRLPKLQLVRQVQDANGRIVKYNRDEPRQLLNMRPEDVVTVQEGLMKVVNDPAGTGKRAWLSYTTVSGKTGTAQWGPEDKEQKLGWFTGFFPLENPKYAFAMVYEGRPGESVSGGSKAAPMVKSFFEPIKEEVMYRINPPVKALVVEEEEIEVLPNQDDLGLPGRAMVIEEAMELPDAPPAPRAVLVEEDLVAPEDSPRAVPVEEEVDVPDLRELPPSMRQLESPPILENNLRGRALPVEEEDSIPRARAVIEEE</sequence>
<protein>
    <recommendedName>
        <fullName evidence="4">beta-lactamase</fullName>
        <ecNumber evidence="4">3.5.2.6</ecNumber>
    </recommendedName>
</protein>
<evidence type="ECO:0000256" key="6">
    <source>
        <dbReference type="ARBA" id="ARBA00022729"/>
    </source>
</evidence>
<comment type="similarity">
    <text evidence="3">Belongs to the class-D beta-lactamase family.</text>
</comment>
<evidence type="ECO:0000256" key="4">
    <source>
        <dbReference type="ARBA" id="ARBA00012865"/>
    </source>
</evidence>
<evidence type="ECO:0000256" key="7">
    <source>
        <dbReference type="ARBA" id="ARBA00022801"/>
    </source>
</evidence>
<feature type="domain" description="Penicillin-binding protein transpeptidase" evidence="11">
    <location>
        <begin position="294"/>
        <end position="622"/>
    </location>
</feature>
<dbReference type="InterPro" id="IPR036138">
    <property type="entry name" value="PBP_dimer_sf"/>
</dbReference>
<keyword evidence="9" id="KW-0046">Antibiotic resistance</keyword>
<dbReference type="SUPFAM" id="SSF56519">
    <property type="entry name" value="Penicillin binding protein dimerisation domain"/>
    <property type="match status" value="1"/>
</dbReference>
<dbReference type="SUPFAM" id="SSF56601">
    <property type="entry name" value="beta-lactamase/transpeptidase-like"/>
    <property type="match status" value="1"/>
</dbReference>
<keyword evidence="14" id="KW-1185">Reference proteome</keyword>
<evidence type="ECO:0000256" key="1">
    <source>
        <dbReference type="ARBA" id="ARBA00001526"/>
    </source>
</evidence>
<name>A0ABW5E4T1_9BACT</name>
<keyword evidence="6" id="KW-0732">Signal</keyword>
<feature type="domain" description="Penicillin-binding protein dimerisation" evidence="12">
    <location>
        <begin position="82"/>
        <end position="257"/>
    </location>
</feature>
<dbReference type="Pfam" id="PF03717">
    <property type="entry name" value="PBP_dimer"/>
    <property type="match status" value="1"/>
</dbReference>
<feature type="region of interest" description="Disordered" evidence="10">
    <location>
        <begin position="690"/>
        <end position="751"/>
    </location>
</feature>
<evidence type="ECO:0000256" key="8">
    <source>
        <dbReference type="ARBA" id="ARBA00023136"/>
    </source>
</evidence>
<comment type="subcellular location">
    <subcellularLocation>
        <location evidence="2">Membrane</location>
    </subcellularLocation>
</comment>
<dbReference type="InterPro" id="IPR005311">
    <property type="entry name" value="PBP_dimer"/>
</dbReference>
<evidence type="ECO:0000256" key="5">
    <source>
        <dbReference type="ARBA" id="ARBA00022645"/>
    </source>
</evidence>
<dbReference type="EC" id="3.5.2.6" evidence="4"/>
<keyword evidence="8" id="KW-0472">Membrane</keyword>
<evidence type="ECO:0000259" key="11">
    <source>
        <dbReference type="Pfam" id="PF00905"/>
    </source>
</evidence>
<dbReference type="Gene3D" id="3.40.710.10">
    <property type="entry name" value="DD-peptidase/beta-lactamase superfamily"/>
    <property type="match status" value="1"/>
</dbReference>
<accession>A0ABW5E4T1</accession>
<feature type="compositionally biased region" description="Basic and acidic residues" evidence="10">
    <location>
        <begin position="740"/>
        <end position="751"/>
    </location>
</feature>